<feature type="binding site" evidence="7">
    <location>
        <position position="101"/>
    </location>
    <ligand>
        <name>oxalate</name>
        <dbReference type="ChEBI" id="CHEBI:30623"/>
    </ligand>
</feature>
<keyword evidence="5 7" id="KW-0479">Metal-binding</keyword>
<dbReference type="CDD" id="cd02241">
    <property type="entry name" value="cupin_OxOx"/>
    <property type="match status" value="1"/>
</dbReference>
<organism evidence="11 12">
    <name type="scientific">Klebsormidium nitens</name>
    <name type="common">Green alga</name>
    <name type="synonym">Ulothrix nitens</name>
    <dbReference type="NCBI Taxonomy" id="105231"/>
    <lineage>
        <taxon>Eukaryota</taxon>
        <taxon>Viridiplantae</taxon>
        <taxon>Streptophyta</taxon>
        <taxon>Klebsormidiophyceae</taxon>
        <taxon>Klebsormidiales</taxon>
        <taxon>Klebsormidiaceae</taxon>
        <taxon>Klebsormidium</taxon>
    </lineage>
</organism>
<feature type="chain" id="PRO_5019610403" description="Germin-like protein" evidence="9">
    <location>
        <begin position="26"/>
        <end position="221"/>
    </location>
</feature>
<evidence type="ECO:0000256" key="3">
    <source>
        <dbReference type="ARBA" id="ARBA00022523"/>
    </source>
</evidence>
<feature type="domain" description="Cupin type-1" evidence="10">
    <location>
        <begin position="47"/>
        <end position="191"/>
    </location>
</feature>
<evidence type="ECO:0000313" key="12">
    <source>
        <dbReference type="Proteomes" id="UP000054558"/>
    </source>
</evidence>
<dbReference type="InterPro" id="IPR014710">
    <property type="entry name" value="RmlC-like_jellyroll"/>
</dbReference>
<feature type="binding site" evidence="8">
    <location>
        <position position="141"/>
    </location>
    <ligand>
        <name>Mn(2+)</name>
        <dbReference type="ChEBI" id="CHEBI:29035"/>
    </ligand>
</feature>
<protein>
    <recommendedName>
        <fullName evidence="9">Germin-like protein</fullName>
    </recommendedName>
</protein>
<dbReference type="OMA" id="QFNIRET"/>
<dbReference type="EMBL" id="DF237087">
    <property type="protein sequence ID" value="GAQ83173.1"/>
    <property type="molecule type" value="Genomic_DNA"/>
</dbReference>
<dbReference type="GO" id="GO:0030145">
    <property type="term" value="F:manganese ion binding"/>
    <property type="evidence" value="ECO:0007669"/>
    <property type="project" value="UniProtKB-UniRule"/>
</dbReference>
<dbReference type="InterPro" id="IPR011051">
    <property type="entry name" value="RmlC_Cupin_sf"/>
</dbReference>
<dbReference type="InterPro" id="IPR019780">
    <property type="entry name" value="Germin_Mn-BS"/>
</dbReference>
<reference evidence="11 12" key="1">
    <citation type="journal article" date="2014" name="Nat. Commun.">
        <title>Klebsormidium flaccidum genome reveals primary factors for plant terrestrial adaptation.</title>
        <authorList>
            <person name="Hori K."/>
            <person name="Maruyama F."/>
            <person name="Fujisawa T."/>
            <person name="Togashi T."/>
            <person name="Yamamoto N."/>
            <person name="Seo M."/>
            <person name="Sato S."/>
            <person name="Yamada T."/>
            <person name="Mori H."/>
            <person name="Tajima N."/>
            <person name="Moriyama T."/>
            <person name="Ikeuchi M."/>
            <person name="Watanabe M."/>
            <person name="Wada H."/>
            <person name="Kobayashi K."/>
            <person name="Saito M."/>
            <person name="Masuda T."/>
            <person name="Sasaki-Sekimoto Y."/>
            <person name="Mashiguchi K."/>
            <person name="Awai K."/>
            <person name="Shimojima M."/>
            <person name="Masuda S."/>
            <person name="Iwai M."/>
            <person name="Nobusawa T."/>
            <person name="Narise T."/>
            <person name="Kondo S."/>
            <person name="Saito H."/>
            <person name="Sato R."/>
            <person name="Murakawa M."/>
            <person name="Ihara Y."/>
            <person name="Oshima-Yamada Y."/>
            <person name="Ohtaka K."/>
            <person name="Satoh M."/>
            <person name="Sonobe K."/>
            <person name="Ishii M."/>
            <person name="Ohtani R."/>
            <person name="Kanamori-Sato M."/>
            <person name="Honoki R."/>
            <person name="Miyazaki D."/>
            <person name="Mochizuki H."/>
            <person name="Umetsu J."/>
            <person name="Higashi K."/>
            <person name="Shibata D."/>
            <person name="Kamiya Y."/>
            <person name="Sato N."/>
            <person name="Nakamura Y."/>
            <person name="Tabata S."/>
            <person name="Ida S."/>
            <person name="Kurokawa K."/>
            <person name="Ohta H."/>
        </authorList>
    </citation>
    <scope>NUCLEOTIDE SEQUENCE [LARGE SCALE GENOMIC DNA]</scope>
    <source>
        <strain evidence="11 12">NIES-2285</strain>
    </source>
</reference>
<feature type="binding site" evidence="8">
    <location>
        <position position="96"/>
    </location>
    <ligand>
        <name>Mn(2+)</name>
        <dbReference type="ChEBI" id="CHEBI:29035"/>
    </ligand>
</feature>
<comment type="subcellular location">
    <subcellularLocation>
        <location evidence="1 9">Secreted</location>
        <location evidence="1 9">Extracellular space</location>
        <location evidence="1 9">Apoplast</location>
    </subcellularLocation>
</comment>
<dbReference type="OrthoDB" id="1921208at2759"/>
<keyword evidence="3 9" id="KW-0052">Apoplast</keyword>
<gene>
    <name evidence="11" type="ORF">KFL_001380150</name>
</gene>
<feature type="binding site" evidence="7">
    <location>
        <position position="96"/>
    </location>
    <ligand>
        <name>oxalate</name>
        <dbReference type="ChEBI" id="CHEBI:30623"/>
    </ligand>
</feature>
<name>A0A1Y1HYD1_KLENI</name>
<dbReference type="Pfam" id="PF00190">
    <property type="entry name" value="Cupin_1"/>
    <property type="match status" value="1"/>
</dbReference>
<dbReference type="STRING" id="105231.A0A1Y1HYD1"/>
<dbReference type="PROSITE" id="PS00725">
    <property type="entry name" value="GERMIN"/>
    <property type="match status" value="1"/>
</dbReference>
<keyword evidence="4 9" id="KW-0964">Secreted</keyword>
<evidence type="ECO:0000256" key="8">
    <source>
        <dbReference type="PIRSR" id="PIRSR601929-2"/>
    </source>
</evidence>
<evidence type="ECO:0000256" key="5">
    <source>
        <dbReference type="ARBA" id="ARBA00022723"/>
    </source>
</evidence>
<feature type="signal peptide" evidence="9">
    <location>
        <begin position="1"/>
        <end position="25"/>
    </location>
</feature>
<keyword evidence="12" id="KW-1185">Reference proteome</keyword>
<feature type="binding site" evidence="8">
    <location>
        <position position="94"/>
    </location>
    <ligand>
        <name>Mn(2+)</name>
        <dbReference type="ChEBI" id="CHEBI:29035"/>
    </ligand>
</feature>
<dbReference type="InterPro" id="IPR006045">
    <property type="entry name" value="Cupin_1"/>
</dbReference>
<proteinExistence type="inferred from homology"/>
<feature type="binding site" evidence="8">
    <location>
        <position position="101"/>
    </location>
    <ligand>
        <name>Mn(2+)</name>
        <dbReference type="ChEBI" id="CHEBI:29035"/>
    </ligand>
</feature>
<evidence type="ECO:0000256" key="6">
    <source>
        <dbReference type="ARBA" id="ARBA00023211"/>
    </source>
</evidence>
<dbReference type="Gene3D" id="2.60.120.10">
    <property type="entry name" value="Jelly Rolls"/>
    <property type="match status" value="1"/>
</dbReference>
<evidence type="ECO:0000256" key="1">
    <source>
        <dbReference type="ARBA" id="ARBA00004271"/>
    </source>
</evidence>
<dbReference type="GO" id="GO:0048046">
    <property type="term" value="C:apoplast"/>
    <property type="evidence" value="ECO:0007669"/>
    <property type="project" value="UniProtKB-SubCell"/>
</dbReference>
<dbReference type="PRINTS" id="PR00325">
    <property type="entry name" value="GERMIN"/>
</dbReference>
<dbReference type="AlphaFoldDB" id="A0A1Y1HYD1"/>
<comment type="similarity">
    <text evidence="2 9">Belongs to the germin family.</text>
</comment>
<evidence type="ECO:0000259" key="10">
    <source>
        <dbReference type="SMART" id="SM00835"/>
    </source>
</evidence>
<dbReference type="Proteomes" id="UP000054558">
    <property type="component" value="Unassembled WGS sequence"/>
</dbReference>
<sequence>MAALKGVSVALFALFGGALVGFAAAADPDPLVDFVPVDALGDAQFKFALGNSTGIVGPGGQIQPANVINFPALTSQGQSLVRFNLRPCGQNPPHTHPRASEVIFLISGGPLLVGFVDTTGIPHLNALMPGDVTVFPRGLVHFQQNFGTENAIYIAGLNSQNPGVQPMFTALGAFPAPVLATALNTSVANLTLTALPKNGAPPLGSAASGCVPGSLPPGIRV</sequence>
<keyword evidence="9" id="KW-0732">Signal</keyword>
<dbReference type="SMART" id="SM00835">
    <property type="entry name" value="Cupin_1"/>
    <property type="match status" value="1"/>
</dbReference>
<evidence type="ECO:0000313" key="11">
    <source>
        <dbReference type="EMBL" id="GAQ83173.1"/>
    </source>
</evidence>
<evidence type="ECO:0000256" key="7">
    <source>
        <dbReference type="PIRSR" id="PIRSR601929-1"/>
    </source>
</evidence>
<evidence type="ECO:0000256" key="9">
    <source>
        <dbReference type="RuleBase" id="RU366015"/>
    </source>
</evidence>
<dbReference type="PANTHER" id="PTHR31238">
    <property type="entry name" value="GERMIN-LIKE PROTEIN SUBFAMILY 3 MEMBER 3"/>
    <property type="match status" value="1"/>
</dbReference>
<feature type="binding site" evidence="7">
    <location>
        <position position="91"/>
    </location>
    <ligand>
        <name>oxalate</name>
        <dbReference type="ChEBI" id="CHEBI:30623"/>
    </ligand>
</feature>
<evidence type="ECO:0000256" key="4">
    <source>
        <dbReference type="ARBA" id="ARBA00022525"/>
    </source>
</evidence>
<evidence type="ECO:0000256" key="2">
    <source>
        <dbReference type="ARBA" id="ARBA00007456"/>
    </source>
</evidence>
<dbReference type="InterPro" id="IPR001929">
    <property type="entry name" value="Germin"/>
</dbReference>
<accession>A0A1Y1HYD1</accession>
<dbReference type="SUPFAM" id="SSF51182">
    <property type="entry name" value="RmlC-like cupins"/>
    <property type="match status" value="1"/>
</dbReference>
<keyword evidence="6 7" id="KW-0464">Manganese</keyword>